<evidence type="ECO:0000313" key="3">
    <source>
        <dbReference type="Proteomes" id="UP001153461"/>
    </source>
</evidence>
<feature type="transmembrane region" description="Helical" evidence="1">
    <location>
        <begin position="102"/>
        <end position="124"/>
    </location>
</feature>
<organism evidence="2 3">
    <name type="scientific">Penicillium nalgiovense</name>
    <dbReference type="NCBI Taxonomy" id="60175"/>
    <lineage>
        <taxon>Eukaryota</taxon>
        <taxon>Fungi</taxon>
        <taxon>Dikarya</taxon>
        <taxon>Ascomycota</taxon>
        <taxon>Pezizomycotina</taxon>
        <taxon>Eurotiomycetes</taxon>
        <taxon>Eurotiomycetidae</taxon>
        <taxon>Eurotiales</taxon>
        <taxon>Aspergillaceae</taxon>
        <taxon>Penicillium</taxon>
    </lineage>
</organism>
<keyword evidence="1" id="KW-1133">Transmembrane helix</keyword>
<dbReference type="AlphaFoldDB" id="A0A9W4N295"/>
<evidence type="ECO:0000313" key="2">
    <source>
        <dbReference type="EMBL" id="CAG8230171.1"/>
    </source>
</evidence>
<evidence type="ECO:0000256" key="1">
    <source>
        <dbReference type="SAM" id="Phobius"/>
    </source>
</evidence>
<reference evidence="2" key="1">
    <citation type="submission" date="2021-07" db="EMBL/GenBank/DDBJ databases">
        <authorList>
            <person name="Branca A.L. A."/>
        </authorList>
    </citation>
    <scope>NUCLEOTIDE SEQUENCE</scope>
</reference>
<protein>
    <submittedName>
        <fullName evidence="2">Uncharacterized protein</fullName>
    </submittedName>
</protein>
<dbReference type="Proteomes" id="UP001153461">
    <property type="component" value="Unassembled WGS sequence"/>
</dbReference>
<sequence>MGKTLARWSVEMIFIVVHVKGMHLDSPIRTMLGLVAMGLMEKSPLLLRTTVVISSRFLNPKLAVVCPDLTQSQIATAQLLGILNYSTSINREGSHLNSRNQYAIIFTWRIILMYYCGFSLWACLQLYKPCTIIRD</sequence>
<gene>
    <name evidence="2" type="ORF">PNAL_LOCUS8236</name>
</gene>
<name>A0A9W4N295_PENNA</name>
<dbReference type="OrthoDB" id="414698at2759"/>
<dbReference type="EMBL" id="CAJVNV010000548">
    <property type="protein sequence ID" value="CAG8230171.1"/>
    <property type="molecule type" value="Genomic_DNA"/>
</dbReference>
<comment type="caution">
    <text evidence="2">The sequence shown here is derived from an EMBL/GenBank/DDBJ whole genome shotgun (WGS) entry which is preliminary data.</text>
</comment>
<accession>A0A9W4N295</accession>
<keyword evidence="1" id="KW-0812">Transmembrane</keyword>
<keyword evidence="1" id="KW-0472">Membrane</keyword>
<proteinExistence type="predicted"/>